<evidence type="ECO:0000313" key="3">
    <source>
        <dbReference type="EMBL" id="PZW45055.1"/>
    </source>
</evidence>
<evidence type="ECO:0000256" key="1">
    <source>
        <dbReference type="SAM" id="Phobius"/>
    </source>
</evidence>
<comment type="caution">
    <text evidence="3">The sequence shown here is derived from an EMBL/GenBank/DDBJ whole genome shotgun (WGS) entry which is preliminary data.</text>
</comment>
<dbReference type="InterPro" id="IPR012495">
    <property type="entry name" value="TadE-like_dom"/>
</dbReference>
<evidence type="ECO:0000259" key="2">
    <source>
        <dbReference type="Pfam" id="PF07811"/>
    </source>
</evidence>
<accession>A0A2W7IE84</accession>
<dbReference type="EMBL" id="QKYU01000012">
    <property type="protein sequence ID" value="PZW45055.1"/>
    <property type="molecule type" value="Genomic_DNA"/>
</dbReference>
<keyword evidence="4" id="KW-1185">Reference proteome</keyword>
<reference evidence="3 4" key="1">
    <citation type="submission" date="2018-06" db="EMBL/GenBank/DDBJ databases">
        <title>Genomic Encyclopedia of Archaeal and Bacterial Type Strains, Phase II (KMG-II): from individual species to whole genera.</title>
        <authorList>
            <person name="Goeker M."/>
        </authorList>
    </citation>
    <scope>NUCLEOTIDE SEQUENCE [LARGE SCALE GENOMIC DNA]</scope>
    <source>
        <strain evidence="3 4">DSM 24525</strain>
    </source>
</reference>
<dbReference type="AlphaFoldDB" id="A0A2W7IE84"/>
<dbReference type="Proteomes" id="UP000249688">
    <property type="component" value="Unassembled WGS sequence"/>
</dbReference>
<gene>
    <name evidence="3" type="ORF">C8P66_11271</name>
</gene>
<keyword evidence="1" id="KW-0812">Transmembrane</keyword>
<keyword evidence="1" id="KW-1133">Transmembrane helix</keyword>
<sequence length="147" mass="15446">MIRLGRKGIAATEFALVAPVLLLLFVTMYDIGNAMWRTTRLELAARAGAQYAFAKPLDNTGITSTVMNQLSGWSGVTVGSTAMVCKCDNGAAANCVTGTCTTGGVTQAPIGYVSITVTQPYTFVSPISAALLPQFATLRGNVELRVH</sequence>
<name>A0A2W7IE84_9PROT</name>
<evidence type="ECO:0000313" key="4">
    <source>
        <dbReference type="Proteomes" id="UP000249688"/>
    </source>
</evidence>
<feature type="transmembrane region" description="Helical" evidence="1">
    <location>
        <begin position="14"/>
        <end position="32"/>
    </location>
</feature>
<feature type="domain" description="TadE-like" evidence="2">
    <location>
        <begin position="8"/>
        <end position="49"/>
    </location>
</feature>
<organism evidence="3 4">
    <name type="scientific">Humitalea rosea</name>
    <dbReference type="NCBI Taxonomy" id="990373"/>
    <lineage>
        <taxon>Bacteria</taxon>
        <taxon>Pseudomonadati</taxon>
        <taxon>Pseudomonadota</taxon>
        <taxon>Alphaproteobacteria</taxon>
        <taxon>Acetobacterales</taxon>
        <taxon>Roseomonadaceae</taxon>
        <taxon>Humitalea</taxon>
    </lineage>
</organism>
<dbReference type="Pfam" id="PF07811">
    <property type="entry name" value="TadE"/>
    <property type="match status" value="1"/>
</dbReference>
<protein>
    <submittedName>
        <fullName evidence="3">TadE-like protein</fullName>
    </submittedName>
</protein>
<proteinExistence type="predicted"/>
<keyword evidence="1" id="KW-0472">Membrane</keyword>